<dbReference type="AlphaFoldDB" id="A0A6C0GHU9"/>
<organism evidence="6 7">
    <name type="scientific">Rhodocytophaga rosea</name>
    <dbReference type="NCBI Taxonomy" id="2704465"/>
    <lineage>
        <taxon>Bacteria</taxon>
        <taxon>Pseudomonadati</taxon>
        <taxon>Bacteroidota</taxon>
        <taxon>Cytophagia</taxon>
        <taxon>Cytophagales</taxon>
        <taxon>Rhodocytophagaceae</taxon>
        <taxon>Rhodocytophaga</taxon>
    </lineage>
</organism>
<dbReference type="GO" id="GO:0042853">
    <property type="term" value="P:L-alanine catabolic process"/>
    <property type="evidence" value="ECO:0007669"/>
    <property type="project" value="InterPro"/>
</dbReference>
<dbReference type="GO" id="GO:0005886">
    <property type="term" value="C:plasma membrane"/>
    <property type="evidence" value="ECO:0007669"/>
    <property type="project" value="TreeGrafter"/>
</dbReference>
<evidence type="ECO:0000259" key="4">
    <source>
        <dbReference type="SMART" id="SM01002"/>
    </source>
</evidence>
<sequence>MSSTLKPGLQDLAKQGALYPQEALLEVKKGGKQLSIGIPRELDAYENRVVLTPESTAILVQNGHQVQVETGAGEASKFSDREYSDAGANIVYSAREAFESDLILKVDPPTPVEIGYIKPGKALISALQMAKLTPEYITAVNAKKITAVGFELIQDKVGGMPVVRAMSEIAGSTVMLIAAEYLNSVNNGRGIILGGITGVPPTKVVILGAGTVAEFAARTALGLGAEIKIFDKHIYKLRRIKYAIDHQAYTSTIDNTYMLGEAISRADVVIGAIRAEEGRSPCVVTEEMVSTMKPDSVIIDVSIDQGGCFETSEITTHKNPIFKKYDVIHYCVPNIASRVARTATTAFSHIFTPFLLQIGNSGGIDEMIFANKWFMKGVYSYKGSLTNEHIARKFNMKYKDMSLLTAAARL</sequence>
<dbReference type="Pfam" id="PF05222">
    <property type="entry name" value="AlaDh_PNT_N"/>
    <property type="match status" value="1"/>
</dbReference>
<dbReference type="Gene3D" id="3.40.50.720">
    <property type="entry name" value="NAD(P)-binding Rossmann-like Domain"/>
    <property type="match status" value="2"/>
</dbReference>
<dbReference type="EC" id="1.4.1.1" evidence="2"/>
<evidence type="ECO:0000259" key="5">
    <source>
        <dbReference type="SMART" id="SM01003"/>
    </source>
</evidence>
<dbReference type="PANTHER" id="PTHR42795:SF1">
    <property type="entry name" value="ALANINE DEHYDROGENASE"/>
    <property type="match status" value="1"/>
</dbReference>
<evidence type="ECO:0000256" key="3">
    <source>
        <dbReference type="ARBA" id="ARBA00023002"/>
    </source>
</evidence>
<evidence type="ECO:0000313" key="7">
    <source>
        <dbReference type="Proteomes" id="UP000480178"/>
    </source>
</evidence>
<dbReference type="PANTHER" id="PTHR42795">
    <property type="entry name" value="ALANINE DEHYDROGENASE"/>
    <property type="match status" value="1"/>
</dbReference>
<accession>A0A6C0GHU9</accession>
<protein>
    <recommendedName>
        <fullName evidence="2">alanine dehydrogenase</fullName>
        <ecNumber evidence="2">1.4.1.1</ecNumber>
    </recommendedName>
</protein>
<dbReference type="SUPFAM" id="SSF52283">
    <property type="entry name" value="Formate/glycerate dehydrogenase catalytic domain-like"/>
    <property type="match status" value="1"/>
</dbReference>
<dbReference type="CDD" id="cd05305">
    <property type="entry name" value="L-AlaDH"/>
    <property type="match status" value="1"/>
</dbReference>
<feature type="domain" description="Alanine dehydrogenase/pyridine nucleotide transhydrogenase NAD(H)-binding" evidence="4">
    <location>
        <begin position="182"/>
        <end position="331"/>
    </location>
</feature>
<dbReference type="Pfam" id="PF01262">
    <property type="entry name" value="AlaDh_PNT_C"/>
    <property type="match status" value="1"/>
</dbReference>
<gene>
    <name evidence="6" type="ORF">GXP67_13280</name>
</gene>
<evidence type="ECO:0000313" key="6">
    <source>
        <dbReference type="EMBL" id="QHT67529.1"/>
    </source>
</evidence>
<dbReference type="InterPro" id="IPR008141">
    <property type="entry name" value="Ala_DH"/>
</dbReference>
<dbReference type="Proteomes" id="UP000480178">
    <property type="component" value="Chromosome"/>
</dbReference>
<dbReference type="InterPro" id="IPR007886">
    <property type="entry name" value="AlaDH/PNT_N"/>
</dbReference>
<dbReference type="KEGG" id="rhoz:GXP67_13280"/>
<evidence type="ECO:0000256" key="1">
    <source>
        <dbReference type="ARBA" id="ARBA00005689"/>
    </source>
</evidence>
<feature type="domain" description="Alanine dehydrogenase/pyridine nucleotide transhydrogenase N-terminal" evidence="5">
    <location>
        <begin position="37"/>
        <end position="170"/>
    </location>
</feature>
<dbReference type="InterPro" id="IPR036291">
    <property type="entry name" value="NAD(P)-bd_dom_sf"/>
</dbReference>
<keyword evidence="3" id="KW-0560">Oxidoreductase</keyword>
<dbReference type="InterPro" id="IPR007698">
    <property type="entry name" value="AlaDH/PNT_NAD(H)-bd"/>
</dbReference>
<reference evidence="6 7" key="1">
    <citation type="submission" date="2020-01" db="EMBL/GenBank/DDBJ databases">
        <authorList>
            <person name="Kim M.K."/>
        </authorList>
    </citation>
    <scope>NUCLEOTIDE SEQUENCE [LARGE SCALE GENOMIC DNA]</scope>
    <source>
        <strain evidence="6 7">172606-1</strain>
    </source>
</reference>
<comment type="similarity">
    <text evidence="1">Belongs to the AlaDH/PNT family.</text>
</comment>
<dbReference type="SMART" id="SM01003">
    <property type="entry name" value="AlaDh_PNT_N"/>
    <property type="match status" value="1"/>
</dbReference>
<dbReference type="EMBL" id="CP048222">
    <property type="protein sequence ID" value="QHT67529.1"/>
    <property type="molecule type" value="Genomic_DNA"/>
</dbReference>
<evidence type="ECO:0000256" key="2">
    <source>
        <dbReference type="ARBA" id="ARBA00012897"/>
    </source>
</evidence>
<proteinExistence type="inferred from homology"/>
<dbReference type="GO" id="GO:0000286">
    <property type="term" value="F:alanine dehydrogenase activity"/>
    <property type="evidence" value="ECO:0007669"/>
    <property type="project" value="UniProtKB-EC"/>
</dbReference>
<dbReference type="RefSeq" id="WP_162443558.1">
    <property type="nucleotide sequence ID" value="NZ_CP048222.1"/>
</dbReference>
<dbReference type="SUPFAM" id="SSF51735">
    <property type="entry name" value="NAD(P)-binding Rossmann-fold domains"/>
    <property type="match status" value="1"/>
</dbReference>
<dbReference type="SMART" id="SM01002">
    <property type="entry name" value="AlaDh_PNT_C"/>
    <property type="match status" value="1"/>
</dbReference>
<keyword evidence="7" id="KW-1185">Reference proteome</keyword>
<name>A0A6C0GHU9_9BACT</name>